<evidence type="ECO:0000256" key="2">
    <source>
        <dbReference type="SAM" id="Phobius"/>
    </source>
</evidence>
<keyword evidence="2" id="KW-0812">Transmembrane</keyword>
<evidence type="ECO:0000313" key="4">
    <source>
        <dbReference type="Proteomes" id="UP001302126"/>
    </source>
</evidence>
<dbReference type="Proteomes" id="UP001302126">
    <property type="component" value="Unassembled WGS sequence"/>
</dbReference>
<accession>A0AAN6WKX2</accession>
<feature type="transmembrane region" description="Helical" evidence="2">
    <location>
        <begin position="1323"/>
        <end position="1342"/>
    </location>
</feature>
<feature type="region of interest" description="Disordered" evidence="1">
    <location>
        <begin position="418"/>
        <end position="437"/>
    </location>
</feature>
<reference evidence="3" key="2">
    <citation type="submission" date="2023-05" db="EMBL/GenBank/DDBJ databases">
        <authorList>
            <consortium name="Lawrence Berkeley National Laboratory"/>
            <person name="Steindorff A."/>
            <person name="Hensen N."/>
            <person name="Bonometti L."/>
            <person name="Westerberg I."/>
            <person name="Brannstrom I.O."/>
            <person name="Guillou S."/>
            <person name="Cros-Aarteil S."/>
            <person name="Calhoun S."/>
            <person name="Haridas S."/>
            <person name="Kuo A."/>
            <person name="Mondo S."/>
            <person name="Pangilinan J."/>
            <person name="Riley R."/>
            <person name="Labutti K."/>
            <person name="Andreopoulos B."/>
            <person name="Lipzen A."/>
            <person name="Chen C."/>
            <person name="Yanf M."/>
            <person name="Daum C."/>
            <person name="Ng V."/>
            <person name="Clum A."/>
            <person name="Ohm R."/>
            <person name="Martin F."/>
            <person name="Silar P."/>
            <person name="Natvig D."/>
            <person name="Lalanne C."/>
            <person name="Gautier V."/>
            <person name="Ament-Velasquez S.L."/>
            <person name="Kruys A."/>
            <person name="Hutchinson M.I."/>
            <person name="Powell A.J."/>
            <person name="Barry K."/>
            <person name="Miller A.N."/>
            <person name="Grigoriev I.V."/>
            <person name="Debuchy R."/>
            <person name="Gladieux P."/>
            <person name="Thoren M.H."/>
            <person name="Johannesson H."/>
        </authorList>
    </citation>
    <scope>NUCLEOTIDE SEQUENCE</scope>
    <source>
        <strain evidence="3">PSN309</strain>
    </source>
</reference>
<protein>
    <submittedName>
        <fullName evidence="3">Uncharacterized protein</fullName>
    </submittedName>
</protein>
<keyword evidence="4" id="KW-1185">Reference proteome</keyword>
<organism evidence="3 4">
    <name type="scientific">Podospora australis</name>
    <dbReference type="NCBI Taxonomy" id="1536484"/>
    <lineage>
        <taxon>Eukaryota</taxon>
        <taxon>Fungi</taxon>
        <taxon>Dikarya</taxon>
        <taxon>Ascomycota</taxon>
        <taxon>Pezizomycotina</taxon>
        <taxon>Sordariomycetes</taxon>
        <taxon>Sordariomycetidae</taxon>
        <taxon>Sordariales</taxon>
        <taxon>Podosporaceae</taxon>
        <taxon>Podospora</taxon>
    </lineage>
</organism>
<keyword evidence="2" id="KW-0472">Membrane</keyword>
<feature type="region of interest" description="Disordered" evidence="1">
    <location>
        <begin position="792"/>
        <end position="817"/>
    </location>
</feature>
<feature type="compositionally biased region" description="Basic and acidic residues" evidence="1">
    <location>
        <begin position="420"/>
        <end position="430"/>
    </location>
</feature>
<sequence>MEQEPVDLEWLADLSKGQSFTTCANAHAGKGLDFGNEGFTGSLSKWHELLQLTRPDRTCGLVFVRGQFPDKPGSILSRAQLRDHTGCKGVFGTQILDSDPKVVSDVSLGLLKAQGWINLRWPYAQFELIHKDPVKGTAIREAGSCETISFVSDGTVYQIYRLKWGRQGGSSVGGNEDDGPPITARFSVGGGVRFGCPCSSTLSTPQPDKFTVKTSDNGQVLRCTSSKYGVSLDVGLTVSGVPQKLSTKRLKEAEEAQEAQTWVDLSSEHRVNIPTGANQNGAYIVSTYTLRRESDDPDDYQHLTLPCNLRDYLGIDGTSVNMTDRLWTALCAPNYEAVDAVEFCVVGRCVEQILGITSVPTESPETKDGMDTAQFPERALIKNIMTYQYVDVESAFYQIRLLAKIYRFISTRELTPDSFPQDRKEHDSAERPSPTPLRRLDDIRNAYLLRLKSVIRSTLTWLFATDLKPGRILLAVHSSASSTQADTERELHYCNRHRWFLNWDKSYNRGCYATMAAWFVYQVCREAIILPEEISNEFVDEVLLPRLLVAYNFGISRGKNDHQPTPKANVLQWLHFSAILLLHDALGADENADHPVHGTGLDLHEVKDTQERFEKQVRRLKTSHVDEWSAEHDEVDRVFLLAEEMSLKLLSTNDISHKLADSRAGQAKKRIKGRRRTTNFHAGPKPWMVQKGLSNGPWELLCIHHEAYLRVADYVDVMAARDRLFEFLLSDYSFMTSWDRSDGSMVGSWWDIQPVAMICATLLDLKVEKKLSAAPLAQKYRRMIAELPGTGSMSQSVRVDTNTDGRSDINGPSENTKDGSHTVLVAAIEQLRHSMTDLHALNSGGDEVSSKALDWVSQQPGLFYHYPVWSMVSFHSALHNRRARLLGPWNGNNHALVRKGLTRYFESHGVKFTPPEEELSHVISAEDLCLLATFDIEQPPELFTFYVTPLAIEPPHPDTKASISLSAGDNSSIQDSSETNYGRRYNKLYNKLCASIVDSGGKSRIFFVQKWSPQLAHGFMHIWHPEASPSLDNHFGATSRFFESSGNPLWTTSITISHWTLRTHEESRTDIHRERHRQNGDFPPENVTSLGGGIQTQHVVEEQSSTLVITGDLDGHLWICSIWSPVTDTASIANLGNGVVRDILARFIHQPSSGRCLVFLTFLGHLCEKLAGDYNKLLARLDDIMEIGDRTLLEGLEDWWGTAEAINKLKKMLWGWEALRVFNDKLSASISRIQRAQDTMEHIIRQEAAQQDAELIQESSVVLDEFKKRYAMLLDVQDKTQLKIKQVTGLRDGISTITNVVDTQTALADNKTTIRQGNNIRTLTYITIAYLPLGLVIGLFSIQHGTFMNDAPDWLFAVLVVIFFVGTWVVAFILEKALVQVKMTKYFLRGRKSKQVRPPDHDGFEMT</sequence>
<keyword evidence="2" id="KW-1133">Transmembrane helix</keyword>
<name>A0AAN6WKX2_9PEZI</name>
<proteinExistence type="predicted"/>
<reference evidence="3" key="1">
    <citation type="journal article" date="2023" name="Mol. Phylogenet. Evol.">
        <title>Genome-scale phylogeny and comparative genomics of the fungal order Sordariales.</title>
        <authorList>
            <person name="Hensen N."/>
            <person name="Bonometti L."/>
            <person name="Westerberg I."/>
            <person name="Brannstrom I.O."/>
            <person name="Guillou S."/>
            <person name="Cros-Aarteil S."/>
            <person name="Calhoun S."/>
            <person name="Haridas S."/>
            <person name="Kuo A."/>
            <person name="Mondo S."/>
            <person name="Pangilinan J."/>
            <person name="Riley R."/>
            <person name="LaButti K."/>
            <person name="Andreopoulos B."/>
            <person name="Lipzen A."/>
            <person name="Chen C."/>
            <person name="Yan M."/>
            <person name="Daum C."/>
            <person name="Ng V."/>
            <person name="Clum A."/>
            <person name="Steindorff A."/>
            <person name="Ohm R.A."/>
            <person name="Martin F."/>
            <person name="Silar P."/>
            <person name="Natvig D.O."/>
            <person name="Lalanne C."/>
            <person name="Gautier V."/>
            <person name="Ament-Velasquez S.L."/>
            <person name="Kruys A."/>
            <person name="Hutchinson M.I."/>
            <person name="Powell A.J."/>
            <person name="Barry K."/>
            <person name="Miller A.N."/>
            <person name="Grigoriev I.V."/>
            <person name="Debuchy R."/>
            <person name="Gladieux P."/>
            <person name="Hiltunen Thoren M."/>
            <person name="Johannesson H."/>
        </authorList>
    </citation>
    <scope>NUCLEOTIDE SEQUENCE</scope>
    <source>
        <strain evidence="3">PSN309</strain>
    </source>
</reference>
<comment type="caution">
    <text evidence="3">The sequence shown here is derived from an EMBL/GenBank/DDBJ whole genome shotgun (WGS) entry which is preliminary data.</text>
</comment>
<evidence type="ECO:0000313" key="3">
    <source>
        <dbReference type="EMBL" id="KAK4183825.1"/>
    </source>
</evidence>
<gene>
    <name evidence="3" type="ORF">QBC35DRAFT_83621</name>
</gene>
<evidence type="ECO:0000256" key="1">
    <source>
        <dbReference type="SAM" id="MobiDB-lite"/>
    </source>
</evidence>
<dbReference type="EMBL" id="MU864522">
    <property type="protein sequence ID" value="KAK4183825.1"/>
    <property type="molecule type" value="Genomic_DNA"/>
</dbReference>
<dbReference type="Gene3D" id="1.20.58.340">
    <property type="entry name" value="Magnesium transport protein CorA, transmembrane region"/>
    <property type="match status" value="1"/>
</dbReference>
<feature type="transmembrane region" description="Helical" evidence="2">
    <location>
        <begin position="1354"/>
        <end position="1374"/>
    </location>
</feature>